<dbReference type="InterPro" id="IPR036514">
    <property type="entry name" value="SGNH_hydro_sf"/>
</dbReference>
<dbReference type="SUPFAM" id="SSF52266">
    <property type="entry name" value="SGNH hydrolase"/>
    <property type="match status" value="1"/>
</dbReference>
<keyword evidence="1" id="KW-0732">Signal</keyword>
<dbReference type="Gene3D" id="3.40.50.1110">
    <property type="entry name" value="SGNH hydrolase"/>
    <property type="match status" value="1"/>
</dbReference>
<dbReference type="RefSeq" id="WP_145748545.1">
    <property type="nucleotide sequence ID" value="NZ_VITN01000002.1"/>
</dbReference>
<dbReference type="PANTHER" id="PTHR30383:SF5">
    <property type="entry name" value="SGNH HYDROLASE-TYPE ESTERASE DOMAIN-CONTAINING PROTEIN"/>
    <property type="match status" value="1"/>
</dbReference>
<reference evidence="3 4" key="1">
    <citation type="submission" date="2019-06" db="EMBL/GenBank/DDBJ databases">
        <title>Genomic Encyclopedia of Type Strains, Phase IV (KMG-V): Genome sequencing to study the core and pangenomes of soil and plant-associated prokaryotes.</title>
        <authorList>
            <person name="Whitman W."/>
        </authorList>
    </citation>
    <scope>NUCLEOTIDE SEQUENCE [LARGE SCALE GENOMIC DNA]</scope>
    <source>
        <strain evidence="3 4">BR 11880</strain>
    </source>
</reference>
<evidence type="ECO:0000256" key="1">
    <source>
        <dbReference type="SAM" id="SignalP"/>
    </source>
</evidence>
<name>A0A560FNX6_9PROT</name>
<comment type="caution">
    <text evidence="3">The sequence shown here is derived from an EMBL/GenBank/DDBJ whole genome shotgun (WGS) entry which is preliminary data.</text>
</comment>
<dbReference type="PANTHER" id="PTHR30383">
    <property type="entry name" value="THIOESTERASE 1/PROTEASE 1/LYSOPHOSPHOLIPASE L1"/>
    <property type="match status" value="1"/>
</dbReference>
<feature type="chain" id="PRO_5021815093" evidence="1">
    <location>
        <begin position="23"/>
        <end position="254"/>
    </location>
</feature>
<dbReference type="InterPro" id="IPR051532">
    <property type="entry name" value="Ester_Hydrolysis_Enzymes"/>
</dbReference>
<dbReference type="CDD" id="cd04501">
    <property type="entry name" value="SGNH_hydrolase_like_4"/>
    <property type="match status" value="1"/>
</dbReference>
<sequence>MKTRTAIAALMLAGLMAAPALAPPALAEDNKPPSAEQVAKWHQEEEDRLHNDFAYLNRYAADNEKLKPGSVQVVFMGDSITQLWVDKTPGFFTPGRVGRGISGQTTAQMLLRFRQDVIDLHPKVVHIMAGTNDLAQNWGPVSPQQLKNNIMSMVELAQKHGITVILAGIPPALDFKWHHGLDPAPKIAAHNAWLKDYAAQVGALFVDYKDVVGDGKGDFKPGLASDGVHPTEAGYVAMAPLADKVVKEALAKAK</sequence>
<dbReference type="InterPro" id="IPR013830">
    <property type="entry name" value="SGNH_hydro"/>
</dbReference>
<dbReference type="Proteomes" id="UP000319859">
    <property type="component" value="Unassembled WGS sequence"/>
</dbReference>
<feature type="domain" description="SGNH hydrolase-type esterase" evidence="2">
    <location>
        <begin position="75"/>
        <end position="235"/>
    </location>
</feature>
<dbReference type="OrthoDB" id="9794725at2"/>
<evidence type="ECO:0000313" key="4">
    <source>
        <dbReference type="Proteomes" id="UP000319859"/>
    </source>
</evidence>
<organism evidence="3 4">
    <name type="scientific">Nitrospirillum amazonense</name>
    <dbReference type="NCBI Taxonomy" id="28077"/>
    <lineage>
        <taxon>Bacteria</taxon>
        <taxon>Pseudomonadati</taxon>
        <taxon>Pseudomonadota</taxon>
        <taxon>Alphaproteobacteria</taxon>
        <taxon>Rhodospirillales</taxon>
        <taxon>Azospirillaceae</taxon>
        <taxon>Nitrospirillum</taxon>
    </lineage>
</organism>
<proteinExistence type="predicted"/>
<evidence type="ECO:0000259" key="2">
    <source>
        <dbReference type="Pfam" id="PF13472"/>
    </source>
</evidence>
<accession>A0A560FNX6</accession>
<gene>
    <name evidence="3" type="ORF">FBZ89_10269</name>
</gene>
<dbReference type="EMBL" id="VITN01000002">
    <property type="protein sequence ID" value="TWB23316.1"/>
    <property type="molecule type" value="Genomic_DNA"/>
</dbReference>
<dbReference type="Pfam" id="PF13472">
    <property type="entry name" value="Lipase_GDSL_2"/>
    <property type="match status" value="1"/>
</dbReference>
<protein>
    <submittedName>
        <fullName evidence="3">Lysophospholipase L1-like esterase</fullName>
    </submittedName>
</protein>
<dbReference type="GO" id="GO:0004622">
    <property type="term" value="F:phosphatidylcholine lysophospholipase activity"/>
    <property type="evidence" value="ECO:0007669"/>
    <property type="project" value="TreeGrafter"/>
</dbReference>
<feature type="signal peptide" evidence="1">
    <location>
        <begin position="1"/>
        <end position="22"/>
    </location>
</feature>
<evidence type="ECO:0000313" key="3">
    <source>
        <dbReference type="EMBL" id="TWB23316.1"/>
    </source>
</evidence>
<dbReference type="AlphaFoldDB" id="A0A560FNX6"/>